<gene>
    <name evidence="2" type="ORF">BSAL_04710</name>
</gene>
<proteinExistence type="predicted"/>
<feature type="region of interest" description="Disordered" evidence="1">
    <location>
        <begin position="28"/>
        <end position="73"/>
    </location>
</feature>
<feature type="compositionally biased region" description="Low complexity" evidence="1">
    <location>
        <begin position="63"/>
        <end position="73"/>
    </location>
</feature>
<dbReference type="EMBL" id="CYKH01000526">
    <property type="protein sequence ID" value="CUG04784.1"/>
    <property type="molecule type" value="Genomic_DNA"/>
</dbReference>
<dbReference type="OMA" id="ESHTAKF"/>
<evidence type="ECO:0000313" key="3">
    <source>
        <dbReference type="Proteomes" id="UP000051952"/>
    </source>
</evidence>
<dbReference type="OrthoDB" id="267223at2759"/>
<organism evidence="2 3">
    <name type="scientific">Bodo saltans</name>
    <name type="common">Flagellated protozoan</name>
    <dbReference type="NCBI Taxonomy" id="75058"/>
    <lineage>
        <taxon>Eukaryota</taxon>
        <taxon>Discoba</taxon>
        <taxon>Euglenozoa</taxon>
        <taxon>Kinetoplastea</taxon>
        <taxon>Metakinetoplastina</taxon>
        <taxon>Eubodonida</taxon>
        <taxon>Bodonidae</taxon>
        <taxon>Bodo</taxon>
    </lineage>
</organism>
<dbReference type="Proteomes" id="UP000051952">
    <property type="component" value="Unassembled WGS sequence"/>
</dbReference>
<accession>A0A0S4IW20</accession>
<sequence length="888" mass="96507">MAPHLAPVSRNQLMDLEGLLLKRRTAAQGESPLVRARRSTNTSAAVQQQASSGAGGPSPPSGSSPLWAPRGSQSIQQAAASGASVIAKYHDIFRDPRVKRWSMSDKALYVVWWSFRPSFCKECGVTDLWTPSPEDEYRCGHCGAGAGTTAQSDNVEEFGGGGGEDADDDSDGEQQQEAGESGDPTASFTASGLYHFFLSWMMALPKALLETNLPRGQDVPLVLRTAYELSLVVALPSMPPSGVYLVRGASLFLGLAAHGFNVPFPVFVRGGTSHAVQQHRIVAAASEKTLMQSSGLLAVASRSEALQWLDVESVAAQVGLTLPDFFESTTASEQYLQNTLTLLAEDGVRVPSLLWRLDRVPGRLELIASMKASLSSESMSPEHRAAVVAIELSRQLELSDINPFSPSATSPDQLRVRDWYDSMLRAEEFAPILQSTTRSCVGGGQGNNSALFPSSSIPAALDGSTALLPDSKLADLLLKLFAFSFRIPRLAMCEMVMLSGCYSGATNFYTLLQEAASVGRFDVLPLFRRLSPLACSPWYVVHSALHSEDRLPLLAALGHVATATVREREAAAGKLVQRICRKHGSNSKYLFNYCLRCVDPEEKHMHGLYVCTYVSSVCSVFTCIRSGRKTITYHVATNTISLCYLGSKERVIDSNRLAVLWVGPMTASVESHTAKFVMDCSRSGLHLSEWSLALQKLHVCSALRKASRTSPFPTHCLSTIRDLLSSASALADNTSDAQLSGSGGAYAFSEAVVARQVGRDVFSLVHPSLLRGCSDDKVLRWYHSLFALAEVRSEVFLPTVQQGGDVMDATSAVTPAQFQSRIFGGPGRAKHRLEDAEACVEDLLRCVKAVKSGVRADISEEVRKRSMRKRRREEELKTVVFDKEDDDH</sequence>
<protein>
    <submittedName>
        <fullName evidence="2">Uncharacterized protein</fullName>
    </submittedName>
</protein>
<dbReference type="AlphaFoldDB" id="A0A0S4IW20"/>
<feature type="region of interest" description="Disordered" evidence="1">
    <location>
        <begin position="150"/>
        <end position="186"/>
    </location>
</feature>
<name>A0A0S4IW20_BODSA</name>
<keyword evidence="3" id="KW-1185">Reference proteome</keyword>
<reference evidence="3" key="1">
    <citation type="submission" date="2015-09" db="EMBL/GenBank/DDBJ databases">
        <authorList>
            <consortium name="Pathogen Informatics"/>
        </authorList>
    </citation>
    <scope>NUCLEOTIDE SEQUENCE [LARGE SCALE GENOMIC DNA]</scope>
    <source>
        <strain evidence="3">Lake Konstanz</strain>
    </source>
</reference>
<evidence type="ECO:0000313" key="2">
    <source>
        <dbReference type="EMBL" id="CUG04784.1"/>
    </source>
</evidence>
<dbReference type="VEuPathDB" id="TriTrypDB:BSAL_04710"/>
<evidence type="ECO:0000256" key="1">
    <source>
        <dbReference type="SAM" id="MobiDB-lite"/>
    </source>
</evidence>
<feature type="compositionally biased region" description="Acidic residues" evidence="1">
    <location>
        <begin position="164"/>
        <end position="174"/>
    </location>
</feature>
<feature type="compositionally biased region" description="Low complexity" evidence="1">
    <location>
        <begin position="43"/>
        <end position="52"/>
    </location>
</feature>